<dbReference type="Gramene" id="CDF33756">
    <property type="protein sequence ID" value="CDF33756"/>
    <property type="gene ID" value="CHC_T00002558001"/>
</dbReference>
<dbReference type="EMBL" id="HG001657">
    <property type="protein sequence ID" value="CDF33756.1"/>
    <property type="molecule type" value="Genomic_DNA"/>
</dbReference>
<sequence>MECSKCFVGTNKTLTTKIFVSLRVASNSLAPTPTPTPRPNAFTRILQYHA</sequence>
<dbReference type="Proteomes" id="UP000012073">
    <property type="component" value="Unassembled WGS sequence"/>
</dbReference>
<keyword evidence="2" id="KW-1185">Reference proteome</keyword>
<gene>
    <name evidence="1" type="ORF">CHC_T00002558001</name>
</gene>
<evidence type="ECO:0000313" key="1">
    <source>
        <dbReference type="EMBL" id="CDF33756.1"/>
    </source>
</evidence>
<dbReference type="RefSeq" id="XP_005713575.1">
    <property type="nucleotide sequence ID" value="XM_005713518.1"/>
</dbReference>
<proteinExistence type="predicted"/>
<dbReference type="KEGG" id="ccp:CHC_T00002558001"/>
<accession>R7Q8N8</accession>
<name>R7Q8N8_CHOCR</name>
<dbReference type="GeneID" id="17321292"/>
<evidence type="ECO:0000313" key="2">
    <source>
        <dbReference type="Proteomes" id="UP000012073"/>
    </source>
</evidence>
<protein>
    <submittedName>
        <fullName evidence="1">Uncharacterized protein</fullName>
    </submittedName>
</protein>
<organism evidence="1 2">
    <name type="scientific">Chondrus crispus</name>
    <name type="common">Carrageen Irish moss</name>
    <name type="synonym">Polymorpha crispa</name>
    <dbReference type="NCBI Taxonomy" id="2769"/>
    <lineage>
        <taxon>Eukaryota</taxon>
        <taxon>Rhodophyta</taxon>
        <taxon>Florideophyceae</taxon>
        <taxon>Rhodymeniophycidae</taxon>
        <taxon>Gigartinales</taxon>
        <taxon>Gigartinaceae</taxon>
        <taxon>Chondrus</taxon>
    </lineage>
</organism>
<reference evidence="2" key="1">
    <citation type="journal article" date="2013" name="Proc. Natl. Acad. Sci. U.S.A.">
        <title>Genome structure and metabolic features in the red seaweed Chondrus crispus shed light on evolution of the Archaeplastida.</title>
        <authorList>
            <person name="Collen J."/>
            <person name="Porcel B."/>
            <person name="Carre W."/>
            <person name="Ball S.G."/>
            <person name="Chaparro C."/>
            <person name="Tonon T."/>
            <person name="Barbeyron T."/>
            <person name="Michel G."/>
            <person name="Noel B."/>
            <person name="Valentin K."/>
            <person name="Elias M."/>
            <person name="Artiguenave F."/>
            <person name="Arun A."/>
            <person name="Aury J.M."/>
            <person name="Barbosa-Neto J.F."/>
            <person name="Bothwell J.H."/>
            <person name="Bouget F.Y."/>
            <person name="Brillet L."/>
            <person name="Cabello-Hurtado F."/>
            <person name="Capella-Gutierrez S."/>
            <person name="Charrier B."/>
            <person name="Cladiere L."/>
            <person name="Cock J.M."/>
            <person name="Coelho S.M."/>
            <person name="Colleoni C."/>
            <person name="Czjzek M."/>
            <person name="Da Silva C."/>
            <person name="Delage L."/>
            <person name="Denoeud F."/>
            <person name="Deschamps P."/>
            <person name="Dittami S.M."/>
            <person name="Gabaldon T."/>
            <person name="Gachon C.M."/>
            <person name="Groisillier A."/>
            <person name="Herve C."/>
            <person name="Jabbari K."/>
            <person name="Katinka M."/>
            <person name="Kloareg B."/>
            <person name="Kowalczyk N."/>
            <person name="Labadie K."/>
            <person name="Leblanc C."/>
            <person name="Lopez P.J."/>
            <person name="McLachlan D.H."/>
            <person name="Meslet-Cladiere L."/>
            <person name="Moustafa A."/>
            <person name="Nehr Z."/>
            <person name="Nyvall Collen P."/>
            <person name="Panaud O."/>
            <person name="Partensky F."/>
            <person name="Poulain J."/>
            <person name="Rensing S.A."/>
            <person name="Rousvoal S."/>
            <person name="Samson G."/>
            <person name="Symeonidi A."/>
            <person name="Weissenbach J."/>
            <person name="Zambounis A."/>
            <person name="Wincker P."/>
            <person name="Boyen C."/>
        </authorList>
    </citation>
    <scope>NUCLEOTIDE SEQUENCE [LARGE SCALE GENOMIC DNA]</scope>
    <source>
        <strain evidence="2">cv. Stackhouse</strain>
    </source>
</reference>
<dbReference type="AlphaFoldDB" id="R7Q8N8"/>